<name>A0ABV3SJD0_9HYPH</name>
<protein>
    <submittedName>
        <fullName evidence="1">Helix-turn-helix domain-containing protein</fullName>
    </submittedName>
</protein>
<dbReference type="Gene3D" id="1.10.10.10">
    <property type="entry name" value="Winged helix-like DNA-binding domain superfamily/Winged helix DNA-binding domain"/>
    <property type="match status" value="1"/>
</dbReference>
<reference evidence="1 2" key="1">
    <citation type="submission" date="2024-05" db="EMBL/GenBank/DDBJ databases">
        <authorList>
            <person name="Jiang F."/>
        </authorList>
    </citation>
    <scope>NUCLEOTIDE SEQUENCE [LARGE SCALE GENOMIC DNA]</scope>
    <source>
        <strain evidence="1 2">LZ166</strain>
    </source>
</reference>
<organism evidence="1 2">
    <name type="scientific">Aquibium pacificus</name>
    <dbReference type="NCBI Taxonomy" id="3153579"/>
    <lineage>
        <taxon>Bacteria</taxon>
        <taxon>Pseudomonadati</taxon>
        <taxon>Pseudomonadota</taxon>
        <taxon>Alphaproteobacteria</taxon>
        <taxon>Hyphomicrobiales</taxon>
        <taxon>Phyllobacteriaceae</taxon>
        <taxon>Aquibium</taxon>
    </lineage>
</organism>
<dbReference type="RefSeq" id="WP_367954700.1">
    <property type="nucleotide sequence ID" value="NZ_JBDPGJ010000003.1"/>
</dbReference>
<dbReference type="SUPFAM" id="SSF46955">
    <property type="entry name" value="Putative DNA-binding domain"/>
    <property type="match status" value="1"/>
</dbReference>
<proteinExistence type="predicted"/>
<dbReference type="EMBL" id="JBDPGJ010000003">
    <property type="protein sequence ID" value="MEX0406819.1"/>
    <property type="molecule type" value="Genomic_DNA"/>
</dbReference>
<accession>A0ABV3SJD0</accession>
<sequence>MFLYTVAMNRNNEPASKFAFLDQTELAARWRLSPRTLERWRCFKTGPCFFRLGGKVLYSTEDVLAFERRRRAETHSSIIGRW</sequence>
<evidence type="ECO:0000313" key="1">
    <source>
        <dbReference type="EMBL" id="MEX0406819.1"/>
    </source>
</evidence>
<dbReference type="InterPro" id="IPR036388">
    <property type="entry name" value="WH-like_DNA-bd_sf"/>
</dbReference>
<gene>
    <name evidence="1" type="ORF">ABGN05_14220</name>
</gene>
<evidence type="ECO:0000313" key="2">
    <source>
        <dbReference type="Proteomes" id="UP001556692"/>
    </source>
</evidence>
<dbReference type="Proteomes" id="UP001556692">
    <property type="component" value="Unassembled WGS sequence"/>
</dbReference>
<dbReference type="InterPro" id="IPR009061">
    <property type="entry name" value="DNA-bd_dom_put_sf"/>
</dbReference>
<keyword evidence="2" id="KW-1185">Reference proteome</keyword>
<comment type="caution">
    <text evidence="1">The sequence shown here is derived from an EMBL/GenBank/DDBJ whole genome shotgun (WGS) entry which is preliminary data.</text>
</comment>